<dbReference type="PROSITE" id="PS00211">
    <property type="entry name" value="ABC_TRANSPORTER_1"/>
    <property type="match status" value="1"/>
</dbReference>
<dbReference type="SUPFAM" id="SSF52540">
    <property type="entry name" value="P-loop containing nucleoside triphosphate hydrolases"/>
    <property type="match status" value="1"/>
</dbReference>
<evidence type="ECO:0000313" key="7">
    <source>
        <dbReference type="Proteomes" id="UP000298588"/>
    </source>
</evidence>
<dbReference type="PANTHER" id="PTHR45772:SF9">
    <property type="entry name" value="CONSERVED COMPONENT OF ABC TRANSPORTER FOR NATURAL AMINO ACIDS"/>
    <property type="match status" value="1"/>
</dbReference>
<accession>A0A4D7QKW8</accession>
<keyword evidence="4 6" id="KW-0067">ATP-binding</keyword>
<evidence type="ECO:0000259" key="5">
    <source>
        <dbReference type="PROSITE" id="PS50893"/>
    </source>
</evidence>
<dbReference type="GO" id="GO:0016887">
    <property type="term" value="F:ATP hydrolysis activity"/>
    <property type="evidence" value="ECO:0007669"/>
    <property type="project" value="InterPro"/>
</dbReference>
<dbReference type="Pfam" id="PF00005">
    <property type="entry name" value="ABC_tran"/>
    <property type="match status" value="1"/>
</dbReference>
<dbReference type="KEGG" id="paqt:E8L99_08770"/>
<dbReference type="InterPro" id="IPR027417">
    <property type="entry name" value="P-loop_NTPase"/>
</dbReference>
<dbReference type="Proteomes" id="UP000298588">
    <property type="component" value="Chromosome"/>
</dbReference>
<dbReference type="CDD" id="cd03219">
    <property type="entry name" value="ABC_Mj1267_LivG_branched"/>
    <property type="match status" value="1"/>
</dbReference>
<proteinExistence type="inferred from homology"/>
<dbReference type="RefSeq" id="WP_137099180.1">
    <property type="nucleotide sequence ID" value="NZ_CP039865.1"/>
</dbReference>
<comment type="similarity">
    <text evidence="1">Belongs to the ABC transporter superfamily.</text>
</comment>
<evidence type="ECO:0000256" key="4">
    <source>
        <dbReference type="ARBA" id="ARBA00022840"/>
    </source>
</evidence>
<dbReference type="OrthoDB" id="9806149at2"/>
<keyword evidence="3" id="KW-0547">Nucleotide-binding</keyword>
<dbReference type="Pfam" id="PF12399">
    <property type="entry name" value="BCA_ABC_TP_C"/>
    <property type="match status" value="1"/>
</dbReference>
<evidence type="ECO:0000256" key="3">
    <source>
        <dbReference type="ARBA" id="ARBA00022741"/>
    </source>
</evidence>
<reference evidence="6 7" key="1">
    <citation type="submission" date="2019-04" db="EMBL/GenBank/DDBJ databases">
        <title>Phreatobacter aquaticus sp. nov.</title>
        <authorList>
            <person name="Choi A."/>
            <person name="Baek K."/>
        </authorList>
    </citation>
    <scope>NUCLEOTIDE SEQUENCE [LARGE SCALE GENOMIC DNA]</scope>
    <source>
        <strain evidence="6 7">NMCR1094</strain>
    </source>
</reference>
<keyword evidence="2" id="KW-0813">Transport</keyword>
<dbReference type="InterPro" id="IPR003439">
    <property type="entry name" value="ABC_transporter-like_ATP-bd"/>
</dbReference>
<feature type="domain" description="ABC transporter" evidence="5">
    <location>
        <begin position="20"/>
        <end position="267"/>
    </location>
</feature>
<protein>
    <submittedName>
        <fullName evidence="6">ABC transporter ATP-binding protein</fullName>
    </submittedName>
</protein>
<dbReference type="InterPro" id="IPR032823">
    <property type="entry name" value="BCA_ABC_TP_C"/>
</dbReference>
<dbReference type="InterPro" id="IPR017871">
    <property type="entry name" value="ABC_transporter-like_CS"/>
</dbReference>
<evidence type="ECO:0000256" key="1">
    <source>
        <dbReference type="ARBA" id="ARBA00005417"/>
    </source>
</evidence>
<dbReference type="EMBL" id="CP039865">
    <property type="protein sequence ID" value="QCK85847.1"/>
    <property type="molecule type" value="Genomic_DNA"/>
</dbReference>
<keyword evidence="7" id="KW-1185">Reference proteome</keyword>
<dbReference type="PROSITE" id="PS50893">
    <property type="entry name" value="ABC_TRANSPORTER_2"/>
    <property type="match status" value="1"/>
</dbReference>
<organism evidence="6 7">
    <name type="scientific">Phreatobacter aquaticus</name>
    <dbReference type="NCBI Taxonomy" id="2570229"/>
    <lineage>
        <taxon>Bacteria</taxon>
        <taxon>Pseudomonadati</taxon>
        <taxon>Pseudomonadota</taxon>
        <taxon>Alphaproteobacteria</taxon>
        <taxon>Hyphomicrobiales</taxon>
        <taxon>Phreatobacteraceae</taxon>
        <taxon>Phreatobacter</taxon>
    </lineage>
</organism>
<dbReference type="Gene3D" id="3.40.50.300">
    <property type="entry name" value="P-loop containing nucleotide triphosphate hydrolases"/>
    <property type="match status" value="1"/>
</dbReference>
<sequence>MISVEPAHPLPAPGTSQHALSIDGVRLAFGGVQALDGVTFDIAKGRLTALIGPNGAGKTTLFNVVAGLLRPDAGRVLLGGTDLVGLKPEAITARGLVKSFQIARGFPKMTVFEHLMVYGQNQPGERLWPALVGGAAARRREQELAERALGVAKRLRLAHVIDNLVTALSGGQKKLLEIGRALMADPAVILFDEPAAGVNPTLAEEIGDELRAIVAEGRTVVLIEHDMALIERIADHVIVMALGKRLAEGSFDEVRDNVEVQTAYLGGRR</sequence>
<dbReference type="GO" id="GO:0005524">
    <property type="term" value="F:ATP binding"/>
    <property type="evidence" value="ECO:0007669"/>
    <property type="project" value="UniProtKB-KW"/>
</dbReference>
<dbReference type="GO" id="GO:0005886">
    <property type="term" value="C:plasma membrane"/>
    <property type="evidence" value="ECO:0007669"/>
    <property type="project" value="TreeGrafter"/>
</dbReference>
<evidence type="ECO:0000313" key="6">
    <source>
        <dbReference type="EMBL" id="QCK85847.1"/>
    </source>
</evidence>
<dbReference type="SMART" id="SM00382">
    <property type="entry name" value="AAA"/>
    <property type="match status" value="1"/>
</dbReference>
<gene>
    <name evidence="6" type="ORF">E8L99_08770</name>
</gene>
<dbReference type="PANTHER" id="PTHR45772">
    <property type="entry name" value="CONSERVED COMPONENT OF ABC TRANSPORTER FOR NATURAL AMINO ACIDS-RELATED"/>
    <property type="match status" value="1"/>
</dbReference>
<dbReference type="InterPro" id="IPR003593">
    <property type="entry name" value="AAA+_ATPase"/>
</dbReference>
<dbReference type="InterPro" id="IPR051120">
    <property type="entry name" value="ABC_AA/LPS_Transport"/>
</dbReference>
<name>A0A4D7QKW8_9HYPH</name>
<dbReference type="AlphaFoldDB" id="A0A4D7QKW8"/>
<evidence type="ECO:0000256" key="2">
    <source>
        <dbReference type="ARBA" id="ARBA00022448"/>
    </source>
</evidence>